<dbReference type="Proteomes" id="UP000054498">
    <property type="component" value="Unassembled WGS sequence"/>
</dbReference>
<protein>
    <submittedName>
        <fullName evidence="2">Dual specificity protein phosphatase 8</fullName>
    </submittedName>
</protein>
<gene>
    <name evidence="2" type="ORF">MNEG_11981</name>
</gene>
<dbReference type="InterPro" id="IPR032640">
    <property type="entry name" value="AMPK1_CBM"/>
</dbReference>
<dbReference type="PANTHER" id="PTHR46642:SF3">
    <property type="entry name" value="PHOSPHOGLUCAN PHOSPHATASE DSP4, CHLOROPLASTIC"/>
    <property type="match status" value="1"/>
</dbReference>
<evidence type="ECO:0000313" key="3">
    <source>
        <dbReference type="Proteomes" id="UP000054498"/>
    </source>
</evidence>
<dbReference type="OrthoDB" id="273181at2759"/>
<accession>A0A0D2MMF4</accession>
<dbReference type="CDD" id="cd02859">
    <property type="entry name" value="E_set_AMPKbeta_like_N"/>
    <property type="match status" value="1"/>
</dbReference>
<dbReference type="GO" id="GO:0005983">
    <property type="term" value="P:starch catabolic process"/>
    <property type="evidence" value="ECO:0007669"/>
    <property type="project" value="TreeGrafter"/>
</dbReference>
<name>A0A0D2MMF4_9CHLO</name>
<dbReference type="GO" id="GO:2001070">
    <property type="term" value="F:starch binding"/>
    <property type="evidence" value="ECO:0007669"/>
    <property type="project" value="TreeGrafter"/>
</dbReference>
<dbReference type="InterPro" id="IPR052832">
    <property type="entry name" value="Starch-Glucan_Phosphatase"/>
</dbReference>
<dbReference type="RefSeq" id="XP_013895000.1">
    <property type="nucleotide sequence ID" value="XM_014039546.1"/>
</dbReference>
<keyword evidence="3" id="KW-1185">Reference proteome</keyword>
<dbReference type="PANTHER" id="PTHR46642">
    <property type="entry name" value="DUAL SPECIFICITY PHOSPHATASE, SUBGROUP, CATALYTIC DOMAIN"/>
    <property type="match status" value="1"/>
</dbReference>
<dbReference type="GeneID" id="25729298"/>
<reference evidence="2 3" key="1">
    <citation type="journal article" date="2013" name="BMC Genomics">
        <title>Reconstruction of the lipid metabolism for the microalga Monoraphidium neglectum from its genome sequence reveals characteristics suitable for biofuel production.</title>
        <authorList>
            <person name="Bogen C."/>
            <person name="Al-Dilaimi A."/>
            <person name="Albersmeier A."/>
            <person name="Wichmann J."/>
            <person name="Grundmann M."/>
            <person name="Rupp O."/>
            <person name="Lauersen K.J."/>
            <person name="Blifernez-Klassen O."/>
            <person name="Kalinowski J."/>
            <person name="Goesmann A."/>
            <person name="Mussgnug J.H."/>
            <person name="Kruse O."/>
        </authorList>
    </citation>
    <scope>NUCLEOTIDE SEQUENCE [LARGE SCALE GENOMIC DNA]</scope>
    <source>
        <strain evidence="2 3">SAG 48.87</strain>
    </source>
</reference>
<dbReference type="EMBL" id="KK103218">
    <property type="protein sequence ID" value="KIY95980.1"/>
    <property type="molecule type" value="Genomic_DNA"/>
</dbReference>
<dbReference type="InterPro" id="IPR013783">
    <property type="entry name" value="Ig-like_fold"/>
</dbReference>
<dbReference type="KEGG" id="mng:MNEG_11981"/>
<dbReference type="GO" id="GO:0019203">
    <property type="term" value="F:carbohydrate phosphatase activity"/>
    <property type="evidence" value="ECO:0007669"/>
    <property type="project" value="TreeGrafter"/>
</dbReference>
<dbReference type="InterPro" id="IPR014756">
    <property type="entry name" value="Ig_E-set"/>
</dbReference>
<dbReference type="AlphaFoldDB" id="A0A0D2MMF4"/>
<dbReference type="Gene3D" id="2.60.40.10">
    <property type="entry name" value="Immunoglobulins"/>
    <property type="match status" value="1"/>
</dbReference>
<dbReference type="GO" id="GO:0009507">
    <property type="term" value="C:chloroplast"/>
    <property type="evidence" value="ECO:0007669"/>
    <property type="project" value="TreeGrafter"/>
</dbReference>
<evidence type="ECO:0000313" key="2">
    <source>
        <dbReference type="EMBL" id="KIY95980.1"/>
    </source>
</evidence>
<feature type="domain" description="AMP-activated protein kinase glycogen-binding" evidence="1">
    <location>
        <begin position="4"/>
        <end position="79"/>
    </location>
</feature>
<proteinExistence type="predicted"/>
<dbReference type="SUPFAM" id="SSF81296">
    <property type="entry name" value="E set domains"/>
    <property type="match status" value="1"/>
</dbReference>
<evidence type="ECO:0000259" key="1">
    <source>
        <dbReference type="Pfam" id="PF16561"/>
    </source>
</evidence>
<organism evidence="2 3">
    <name type="scientific">Monoraphidium neglectum</name>
    <dbReference type="NCBI Taxonomy" id="145388"/>
    <lineage>
        <taxon>Eukaryota</taxon>
        <taxon>Viridiplantae</taxon>
        <taxon>Chlorophyta</taxon>
        <taxon>core chlorophytes</taxon>
        <taxon>Chlorophyceae</taxon>
        <taxon>CS clade</taxon>
        <taxon>Sphaeropleales</taxon>
        <taxon>Selenastraceae</taxon>
        <taxon>Monoraphidium</taxon>
    </lineage>
</organism>
<sequence>MRRGTAKTVQVAGLDVGWHSRIDLAENPKTHRLEVTRELMPGTYPFKFIIDDVWGASMDYPTMTDGANTNNIVTVLPRDASGQAARDRILSPNGTITAEERDDLAALLCPWASHDRALHRPRAAGAGSEDSD</sequence>
<dbReference type="Pfam" id="PF16561">
    <property type="entry name" value="AMPK1_CBM"/>
    <property type="match status" value="1"/>
</dbReference>
<dbReference type="STRING" id="145388.A0A0D2MMF4"/>